<dbReference type="InterPro" id="IPR013632">
    <property type="entry name" value="Rad51_C"/>
</dbReference>
<evidence type="ECO:0000256" key="8">
    <source>
        <dbReference type="ARBA" id="ARBA00023204"/>
    </source>
</evidence>
<keyword evidence="12" id="KW-1185">Reference proteome</keyword>
<dbReference type="GO" id="GO:0140664">
    <property type="term" value="F:ATP-dependent DNA damage sensor activity"/>
    <property type="evidence" value="ECO:0007669"/>
    <property type="project" value="InterPro"/>
</dbReference>
<comment type="similarity">
    <text evidence="2">Belongs to the RecA family. RAD51 subfamily.</text>
</comment>
<evidence type="ECO:0000256" key="4">
    <source>
        <dbReference type="ARBA" id="ARBA00022763"/>
    </source>
</evidence>
<evidence type="ECO:0000256" key="9">
    <source>
        <dbReference type="ARBA" id="ARBA00023242"/>
    </source>
</evidence>
<name>A0AAW2GGR3_9HYME</name>
<evidence type="ECO:0000256" key="7">
    <source>
        <dbReference type="ARBA" id="ARBA00023172"/>
    </source>
</evidence>
<protein>
    <recommendedName>
        <fullName evidence="10">RecA family profile 1 domain-containing protein</fullName>
    </recommendedName>
</protein>
<dbReference type="GO" id="GO:0005657">
    <property type="term" value="C:replication fork"/>
    <property type="evidence" value="ECO:0007669"/>
    <property type="project" value="TreeGrafter"/>
</dbReference>
<evidence type="ECO:0000256" key="3">
    <source>
        <dbReference type="ARBA" id="ARBA00022741"/>
    </source>
</evidence>
<dbReference type="Proteomes" id="UP001430953">
    <property type="component" value="Unassembled WGS sequence"/>
</dbReference>
<dbReference type="GO" id="GO:0005524">
    <property type="term" value="F:ATP binding"/>
    <property type="evidence" value="ECO:0007669"/>
    <property type="project" value="UniProtKB-KW"/>
</dbReference>
<keyword evidence="8" id="KW-0234">DNA repair</keyword>
<sequence>MIRLNTDVHPSLSEMVTENLRRRNVITIIDFVSADPIKLASFTSFTYTDILQIKQHILKKFGGVKKNVIELLVKECNDIIPTKINSLDKLLKGGLYQGQLCEVCGSSSSGKTQLCLTIAANVASQSDIVVWYFDTKNDFSKMRYEEIVKARNSTQEIIENVLCNTKICQTHSSQELIQALRQLRIFYKQKQNDVSYADKKTFLVIIDSLPAVIFKVARNAQQSDLETTHELDDLAHVCQLLTSECNAIVLTVNLVTQWISPEQKHSTNMTSALGKYWAQIPTTRLFIARQYDETRKINVWKDSRLTKNSFCTVNINHVGVTS</sequence>
<dbReference type="Pfam" id="PF08423">
    <property type="entry name" value="Rad51"/>
    <property type="match status" value="1"/>
</dbReference>
<dbReference type="GO" id="GO:0042148">
    <property type="term" value="P:DNA strand invasion"/>
    <property type="evidence" value="ECO:0007669"/>
    <property type="project" value="TreeGrafter"/>
</dbReference>
<organism evidence="11 12">
    <name type="scientific">Cardiocondyla obscurior</name>
    <dbReference type="NCBI Taxonomy" id="286306"/>
    <lineage>
        <taxon>Eukaryota</taxon>
        <taxon>Metazoa</taxon>
        <taxon>Ecdysozoa</taxon>
        <taxon>Arthropoda</taxon>
        <taxon>Hexapoda</taxon>
        <taxon>Insecta</taxon>
        <taxon>Pterygota</taxon>
        <taxon>Neoptera</taxon>
        <taxon>Endopterygota</taxon>
        <taxon>Hymenoptera</taxon>
        <taxon>Apocrita</taxon>
        <taxon>Aculeata</taxon>
        <taxon>Formicoidea</taxon>
        <taxon>Formicidae</taxon>
        <taxon>Myrmicinae</taxon>
        <taxon>Cardiocondyla</taxon>
    </lineage>
</organism>
<evidence type="ECO:0000313" key="12">
    <source>
        <dbReference type="Proteomes" id="UP001430953"/>
    </source>
</evidence>
<evidence type="ECO:0000256" key="6">
    <source>
        <dbReference type="ARBA" id="ARBA00023125"/>
    </source>
</evidence>
<keyword evidence="3" id="KW-0547">Nucleotide-binding</keyword>
<dbReference type="InterPro" id="IPR048943">
    <property type="entry name" value="RAD51D_N"/>
</dbReference>
<dbReference type="GO" id="GO:0000724">
    <property type="term" value="P:double-strand break repair via homologous recombination"/>
    <property type="evidence" value="ECO:0007669"/>
    <property type="project" value="TreeGrafter"/>
</dbReference>
<feature type="domain" description="RecA family profile 1" evidence="10">
    <location>
        <begin position="76"/>
        <end position="255"/>
    </location>
</feature>
<comment type="caution">
    <text evidence="11">The sequence shown here is derived from an EMBL/GenBank/DDBJ whole genome shotgun (WGS) entry which is preliminary data.</text>
</comment>
<reference evidence="11 12" key="1">
    <citation type="submission" date="2023-03" db="EMBL/GenBank/DDBJ databases">
        <title>High recombination rates correlate with genetic variation in Cardiocondyla obscurior ants.</title>
        <authorList>
            <person name="Errbii M."/>
        </authorList>
    </citation>
    <scope>NUCLEOTIDE SEQUENCE [LARGE SCALE GENOMIC DNA]</scope>
    <source>
        <strain evidence="11">Alpha-2009</strain>
        <tissue evidence="11">Whole body</tissue>
    </source>
</reference>
<dbReference type="InterPro" id="IPR047323">
    <property type="entry name" value="Rad51D_C"/>
</dbReference>
<keyword evidence="6" id="KW-0238">DNA-binding</keyword>
<dbReference type="Pfam" id="PF21794">
    <property type="entry name" value="RAD51D_N"/>
    <property type="match status" value="1"/>
</dbReference>
<evidence type="ECO:0000256" key="1">
    <source>
        <dbReference type="ARBA" id="ARBA00004123"/>
    </source>
</evidence>
<dbReference type="AlphaFoldDB" id="A0AAW2GGR3"/>
<keyword evidence="4" id="KW-0227">DNA damage</keyword>
<evidence type="ECO:0000313" key="11">
    <source>
        <dbReference type="EMBL" id="KAL0125632.1"/>
    </source>
</evidence>
<evidence type="ECO:0000256" key="2">
    <source>
        <dbReference type="ARBA" id="ARBA00007095"/>
    </source>
</evidence>
<dbReference type="EMBL" id="JADYXP020000004">
    <property type="protein sequence ID" value="KAL0125632.1"/>
    <property type="molecule type" value="Genomic_DNA"/>
</dbReference>
<evidence type="ECO:0000259" key="10">
    <source>
        <dbReference type="PROSITE" id="PS50162"/>
    </source>
</evidence>
<dbReference type="InterPro" id="IPR027417">
    <property type="entry name" value="P-loop_NTPase"/>
</dbReference>
<dbReference type="GO" id="GO:0005815">
    <property type="term" value="C:microtubule organizing center"/>
    <property type="evidence" value="ECO:0007669"/>
    <property type="project" value="TreeGrafter"/>
</dbReference>
<accession>A0AAW2GGR3</accession>
<keyword evidence="7" id="KW-0233">DNA recombination</keyword>
<dbReference type="PROSITE" id="PS50162">
    <property type="entry name" value="RECA_2"/>
    <property type="match status" value="1"/>
</dbReference>
<dbReference type="GO" id="GO:0007131">
    <property type="term" value="P:reciprocal meiotic recombination"/>
    <property type="evidence" value="ECO:0007669"/>
    <property type="project" value="TreeGrafter"/>
</dbReference>
<dbReference type="GO" id="GO:0003697">
    <property type="term" value="F:single-stranded DNA binding"/>
    <property type="evidence" value="ECO:0007669"/>
    <property type="project" value="TreeGrafter"/>
</dbReference>
<dbReference type="Gene3D" id="3.40.50.300">
    <property type="entry name" value="P-loop containing nucleotide triphosphate hydrolases"/>
    <property type="match status" value="1"/>
</dbReference>
<proteinExistence type="inferred from homology"/>
<keyword evidence="5" id="KW-0067">ATP-binding</keyword>
<dbReference type="PANTHER" id="PTHR46457:SF1">
    <property type="entry name" value="DNA REPAIR PROTEIN RAD51 HOMOLOG 4"/>
    <property type="match status" value="1"/>
</dbReference>
<keyword evidence="9" id="KW-0539">Nucleus</keyword>
<gene>
    <name evidence="11" type="ORF">PUN28_004614</name>
</gene>
<comment type="subcellular location">
    <subcellularLocation>
        <location evidence="1">Nucleus</location>
    </subcellularLocation>
</comment>
<evidence type="ECO:0000256" key="5">
    <source>
        <dbReference type="ARBA" id="ARBA00022840"/>
    </source>
</evidence>
<dbReference type="PANTHER" id="PTHR46457">
    <property type="entry name" value="DNA REPAIR PROTEIN RAD51 HOMOLOG 4"/>
    <property type="match status" value="1"/>
</dbReference>
<dbReference type="CDD" id="cd19489">
    <property type="entry name" value="Rad51D"/>
    <property type="match status" value="1"/>
</dbReference>
<dbReference type="InterPro" id="IPR051988">
    <property type="entry name" value="HRR_RAD51_Paralog"/>
</dbReference>
<dbReference type="GO" id="GO:0000400">
    <property type="term" value="F:four-way junction DNA binding"/>
    <property type="evidence" value="ECO:0007669"/>
    <property type="project" value="TreeGrafter"/>
</dbReference>
<dbReference type="GO" id="GO:0033063">
    <property type="term" value="C:Rad51B-Rad51C-Rad51D-XRCC2 complex"/>
    <property type="evidence" value="ECO:0007669"/>
    <property type="project" value="TreeGrafter"/>
</dbReference>
<dbReference type="GO" id="GO:0000723">
    <property type="term" value="P:telomere maintenance"/>
    <property type="evidence" value="ECO:0007669"/>
    <property type="project" value="TreeGrafter"/>
</dbReference>
<dbReference type="InterPro" id="IPR020588">
    <property type="entry name" value="RecA_ATP-bd"/>
</dbReference>
<dbReference type="SUPFAM" id="SSF52540">
    <property type="entry name" value="P-loop containing nucleoside triphosphate hydrolases"/>
    <property type="match status" value="1"/>
</dbReference>